<dbReference type="AlphaFoldDB" id="A0A3M7QGA4"/>
<dbReference type="OrthoDB" id="10348536at2759"/>
<gene>
    <name evidence="2" type="ORF">BpHYR1_054027</name>
</gene>
<dbReference type="Gene3D" id="3.30.40.10">
    <property type="entry name" value="Zinc/RING finger domain, C3HC4 (zinc finger)"/>
    <property type="match status" value="1"/>
</dbReference>
<keyword evidence="3" id="KW-1185">Reference proteome</keyword>
<dbReference type="InterPro" id="IPR011042">
    <property type="entry name" value="6-blade_b-propeller_TolB-like"/>
</dbReference>
<protein>
    <submittedName>
        <fullName evidence="2">Uncharacterized protein</fullName>
    </submittedName>
</protein>
<organism evidence="2 3">
    <name type="scientific">Brachionus plicatilis</name>
    <name type="common">Marine rotifer</name>
    <name type="synonym">Brachionus muelleri</name>
    <dbReference type="NCBI Taxonomy" id="10195"/>
    <lineage>
        <taxon>Eukaryota</taxon>
        <taxon>Metazoa</taxon>
        <taxon>Spiralia</taxon>
        <taxon>Gnathifera</taxon>
        <taxon>Rotifera</taxon>
        <taxon>Eurotatoria</taxon>
        <taxon>Monogononta</taxon>
        <taxon>Pseudotrocha</taxon>
        <taxon>Ploima</taxon>
        <taxon>Brachionidae</taxon>
        <taxon>Brachionus</taxon>
    </lineage>
</organism>
<comment type="caution">
    <text evidence="2">The sequence shown here is derived from an EMBL/GenBank/DDBJ whole genome shotgun (WGS) entry which is preliminary data.</text>
</comment>
<dbReference type="EMBL" id="REGN01006246">
    <property type="protein sequence ID" value="RNA10283.1"/>
    <property type="molecule type" value="Genomic_DNA"/>
</dbReference>
<feature type="coiled-coil region" evidence="1">
    <location>
        <begin position="103"/>
        <end position="174"/>
    </location>
</feature>
<dbReference type="Gene3D" id="2.120.10.30">
    <property type="entry name" value="TolB, C-terminal domain"/>
    <property type="match status" value="1"/>
</dbReference>
<evidence type="ECO:0000256" key="1">
    <source>
        <dbReference type="SAM" id="Coils"/>
    </source>
</evidence>
<sequence>MNFENLIDALTCPLSIGTKKHAYTRHFFEDPKIFPCCNRTACNRCILRHLTTKRNSPDFFLNCPFCELVSRVIVVGDECKLDTNIMAASQLERNLMDINHYLLKKLENSVNNIEERFDCKENFLNKRKELIENEIHDQIANLKNHLDQVELELKSNLNQSVHNMKSNLEKFEQDHKPELKEIKSSIETLRANSLSYVNSDVKLKSSKAHQSIQFKTVDSCILHLNELGRINNNFSDMISELKFDPNVDLPPKSIIGKLKQINNVDLAEQFKTIQSHTQITKIQSVPGSKIKVPISPKYACISDSQTLLFTDSQSRHLIEINLITGDFVRSTNLNGILKNPDGICVNPKKSHIYLTDSELKFGVKDLKWPKGIYYDYESKHLSDNASPDRLYVCDYSGERVAVYNEHEQLRDYLVIPYLESPTSPTFAPPESFAFKGHRNSVTSDEDYKFCPLNVKVNRNFIFVTDDWTGENCIRVFDRQTHHFLRNIGDLNVWNPLGLILDDAANLFTTARLYYETGQTNLFCFNTRTNELQYKTCLNVNSDCVTDLILDRYTDRRNQKFILKHIYKLIEFKKSHVEEEESVSNGATLELNYHGIGATETKSWNQCKY</sequence>
<accession>A0A3M7QGA4</accession>
<evidence type="ECO:0000313" key="2">
    <source>
        <dbReference type="EMBL" id="RNA10283.1"/>
    </source>
</evidence>
<evidence type="ECO:0000313" key="3">
    <source>
        <dbReference type="Proteomes" id="UP000276133"/>
    </source>
</evidence>
<keyword evidence="1" id="KW-0175">Coiled coil</keyword>
<name>A0A3M7QGA4_BRAPC</name>
<reference evidence="2 3" key="1">
    <citation type="journal article" date="2018" name="Sci. Rep.">
        <title>Genomic signatures of local adaptation to the degree of environmental predictability in rotifers.</title>
        <authorList>
            <person name="Franch-Gras L."/>
            <person name="Hahn C."/>
            <person name="Garcia-Roger E.M."/>
            <person name="Carmona M.J."/>
            <person name="Serra M."/>
            <person name="Gomez A."/>
        </authorList>
    </citation>
    <scope>NUCLEOTIDE SEQUENCE [LARGE SCALE GENOMIC DNA]</scope>
    <source>
        <strain evidence="2">HYR1</strain>
    </source>
</reference>
<dbReference type="InterPro" id="IPR013083">
    <property type="entry name" value="Znf_RING/FYVE/PHD"/>
</dbReference>
<dbReference type="Proteomes" id="UP000276133">
    <property type="component" value="Unassembled WGS sequence"/>
</dbReference>
<proteinExistence type="predicted"/>
<dbReference type="SUPFAM" id="SSF63825">
    <property type="entry name" value="YWTD domain"/>
    <property type="match status" value="1"/>
</dbReference>